<evidence type="ECO:0000256" key="7">
    <source>
        <dbReference type="ARBA" id="ARBA00022989"/>
    </source>
</evidence>
<feature type="transmembrane region" description="Helical" evidence="12">
    <location>
        <begin position="820"/>
        <end position="843"/>
    </location>
</feature>
<dbReference type="EMBL" id="JAPWTK010000081">
    <property type="protein sequence ID" value="KAJ8951645.1"/>
    <property type="molecule type" value="Genomic_DNA"/>
</dbReference>
<dbReference type="InterPro" id="IPR026082">
    <property type="entry name" value="ABCA"/>
</dbReference>
<dbReference type="GO" id="GO:0016887">
    <property type="term" value="F:ATP hydrolysis activity"/>
    <property type="evidence" value="ECO:0007669"/>
    <property type="project" value="InterPro"/>
</dbReference>
<dbReference type="Proteomes" id="UP001162162">
    <property type="component" value="Unassembled WGS sequence"/>
</dbReference>
<reference evidence="14" key="1">
    <citation type="journal article" date="2023" name="Insect Mol. Biol.">
        <title>Genome sequencing provides insights into the evolution of gene families encoding plant cell wall-degrading enzymes in longhorned beetles.</title>
        <authorList>
            <person name="Shin N.R."/>
            <person name="Okamura Y."/>
            <person name="Kirsch R."/>
            <person name="Pauchet Y."/>
        </authorList>
    </citation>
    <scope>NUCLEOTIDE SEQUENCE</scope>
    <source>
        <strain evidence="14">AMC_N1</strain>
    </source>
</reference>
<comment type="caution">
    <text evidence="14">The sequence shown here is derived from an EMBL/GenBank/DDBJ whole genome shotgun (WGS) entry which is preliminary data.</text>
</comment>
<keyword evidence="3 12" id="KW-0812">Transmembrane</keyword>
<feature type="transmembrane region" description="Helical" evidence="12">
    <location>
        <begin position="790"/>
        <end position="814"/>
    </location>
</feature>
<feature type="transmembrane region" description="Helical" evidence="12">
    <location>
        <begin position="919"/>
        <end position="941"/>
    </location>
</feature>
<accession>A0AAV8YK15</accession>
<feature type="transmembrane region" description="Helical" evidence="12">
    <location>
        <begin position="35"/>
        <end position="58"/>
    </location>
</feature>
<evidence type="ECO:0000256" key="6">
    <source>
        <dbReference type="ARBA" id="ARBA00022840"/>
    </source>
</evidence>
<dbReference type="InterPro" id="IPR013525">
    <property type="entry name" value="ABC2_TM"/>
</dbReference>
<sequence length="1314" mass="148812">MTNTAAAVAGMAWFLSYSPYFVMEQHYATLNLGSKLLGSLGSNTAMAFGFLLMLMYEGTGDGIQWDNVLKPNTPDDSLTLGLVWLMLAVDSIIYLLIALYFEAIFPGVYGVAKPWYFPFTASYWCGQRYIGVEELNGDIEMANQGEYFEEEPENLRTGIEIKNLRKEFGKNAAVRNLSLNMYVDQITVLLGHNGAGKTTTMSMLTGLLTPTSGTAKVNGYDIRTNMTRVRNSLGLCPQHNIIFDNMTVEEHLYFYGKLKDLSRAEIKHEIDKYIRLLELEPKRKSKAATLSGGMKRKLCVGIALCGNSKVVMLDEPTAGMDPSARRALWDLLQEQKEGRTMLLTTHFMDEADLLGDRIAIMAGGELQCCGSSFFLKKKYGAGYSLVMEKDKNCDVSQVTNLLKGHIPDTEVHSNVGTELTYLLAENQSPLFEPMLRDLEKNSSRIGVRNYGISLTTLEEVFMKVGADHGQEEIYNDLPATNGVHDQRIHNNHDLNADANIIEVKKSFTGGWGLLINQFMAMLLKKIVSNMRSWILLCIQILMPVLFLIITFLIERIYKDIGDLPAMPLSLDKFDNPVTLREKINDNFNYADDYKKILTDKGHLVEDADNMTQTMIELSGRVPITVRRHYIAGASFDIGTMFGVEVPNITAWFNNDPYHSPGITLGLVLKAIYRKLLSCPNCELEFTNYPMPYTANTQINQLLNGQNMGYKMAFNMGFSMAFVSSFYVLFVVRENMCKSKHLQFVSGVKVYVFWITSVLCDMITYMVTVIVLLLTLLCFQENGYKTASEIGRLFFILFYFGWAFLPMLYLAGYMFKIPSNGYTIMMLFSVFTGVAAFLVIQVLSYESLNLKYIGDALHWVFLVFPHYSLATGIMETYKMYELANICSEFSSTISDSYSSLCKGVDGSYFKWESPGIGRNIVYSFLGGTILFILLLTIDYGVYSRITDYISNMRLPPRSNDPDNEDDDVAEEKQRIRNATDFEIRNNNVLVLRDLTKFYKKFQAVNSLCLGVNSYECFGLLGVNGAGKTTTFKMMTGDVKPSYGDAWVYGFSIRRELKKVQRGIGYCPQFDALLDDMTAKETITMFALLRGIRYSDCVIVAENLAREFDFKRHLKKKVKELSGGNKRKLSTAISLIGDPPVVYLDEPTTGMDPATKRYLWNALCKIRDNGKCVVLTSHSMEECEALCTRLAIMVNGNFKCLGSTQHLKDKFAEGYMLTIKIKKEDATYEADLERIESFIRQHFPDAKLREKHQELMNYYITDRTRPWSELFGILEEGKRNNPSIQDYSLGQCSLEQMYHADNPIRACDWKTSMVSD</sequence>
<dbReference type="PROSITE" id="PS00211">
    <property type="entry name" value="ABC_TRANSPORTER_1"/>
    <property type="match status" value="1"/>
</dbReference>
<evidence type="ECO:0000256" key="8">
    <source>
        <dbReference type="ARBA" id="ARBA00023055"/>
    </source>
</evidence>
<dbReference type="PROSITE" id="PS50893">
    <property type="entry name" value="ABC_TRANSPORTER_2"/>
    <property type="match status" value="2"/>
</dbReference>
<comment type="catalytic activity">
    <reaction evidence="11">
        <text>cholesterol(in) + ATP + H2O = cholesterol(out) + ADP + phosphate + H(+)</text>
        <dbReference type="Rhea" id="RHEA:39051"/>
        <dbReference type="ChEBI" id="CHEBI:15377"/>
        <dbReference type="ChEBI" id="CHEBI:15378"/>
        <dbReference type="ChEBI" id="CHEBI:16113"/>
        <dbReference type="ChEBI" id="CHEBI:30616"/>
        <dbReference type="ChEBI" id="CHEBI:43474"/>
        <dbReference type="ChEBI" id="CHEBI:456216"/>
    </reaction>
    <physiologicalReaction direction="left-to-right" evidence="11">
        <dbReference type="Rhea" id="RHEA:39052"/>
    </physiologicalReaction>
</comment>
<name>A0AAV8YK15_9CUCU</name>
<dbReference type="GO" id="GO:0016020">
    <property type="term" value="C:membrane"/>
    <property type="evidence" value="ECO:0007669"/>
    <property type="project" value="InterPro"/>
</dbReference>
<keyword evidence="4" id="KW-0677">Repeat</keyword>
<evidence type="ECO:0000259" key="13">
    <source>
        <dbReference type="PROSITE" id="PS50893"/>
    </source>
</evidence>
<dbReference type="InterPro" id="IPR003439">
    <property type="entry name" value="ABC_transporter-like_ATP-bd"/>
</dbReference>
<keyword evidence="6" id="KW-0067">ATP-binding</keyword>
<keyword evidence="2" id="KW-0813">Transport</keyword>
<feature type="transmembrane region" description="Helical" evidence="12">
    <location>
        <begin position="78"/>
        <end position="101"/>
    </location>
</feature>
<evidence type="ECO:0000256" key="9">
    <source>
        <dbReference type="ARBA" id="ARBA00023136"/>
    </source>
</evidence>
<dbReference type="SUPFAM" id="SSF52540">
    <property type="entry name" value="P-loop containing nucleoside triphosphate hydrolases"/>
    <property type="match status" value="2"/>
</dbReference>
<dbReference type="InterPro" id="IPR003593">
    <property type="entry name" value="AAA+_ATPase"/>
</dbReference>
<dbReference type="PANTHER" id="PTHR19229">
    <property type="entry name" value="ATP-BINDING CASSETTE TRANSPORTER SUBFAMILY A ABCA"/>
    <property type="match status" value="1"/>
</dbReference>
<feature type="domain" description="ABC transporter" evidence="13">
    <location>
        <begin position="159"/>
        <end position="388"/>
    </location>
</feature>
<evidence type="ECO:0000256" key="10">
    <source>
        <dbReference type="ARBA" id="ARBA00023180"/>
    </source>
</evidence>
<dbReference type="GO" id="GO:0005737">
    <property type="term" value="C:cytoplasm"/>
    <property type="evidence" value="ECO:0007669"/>
    <property type="project" value="UniProtKB-ARBA"/>
</dbReference>
<evidence type="ECO:0000256" key="5">
    <source>
        <dbReference type="ARBA" id="ARBA00022741"/>
    </source>
</evidence>
<dbReference type="SMART" id="SM00382">
    <property type="entry name" value="AAA"/>
    <property type="match status" value="2"/>
</dbReference>
<keyword evidence="8" id="KW-0445">Lipid transport</keyword>
<evidence type="ECO:0000256" key="3">
    <source>
        <dbReference type="ARBA" id="ARBA00022692"/>
    </source>
</evidence>
<dbReference type="Pfam" id="PF00005">
    <property type="entry name" value="ABC_tran"/>
    <property type="match status" value="2"/>
</dbReference>
<comment type="subcellular location">
    <subcellularLocation>
        <location evidence="1">Endomembrane system</location>
        <topology evidence="1">Multi-pass membrane protein</topology>
    </subcellularLocation>
</comment>
<dbReference type="InterPro" id="IPR056264">
    <property type="entry name" value="R2_ABCA1-4-like"/>
</dbReference>
<feature type="transmembrane region" description="Helical" evidence="12">
    <location>
        <begin position="533"/>
        <end position="553"/>
    </location>
</feature>
<gene>
    <name evidence="14" type="ORF">NQ318_012316</name>
</gene>
<dbReference type="Gene3D" id="3.40.50.300">
    <property type="entry name" value="P-loop containing nucleotide triphosphate hydrolases"/>
    <property type="match status" value="2"/>
</dbReference>
<proteinExistence type="predicted"/>
<evidence type="ECO:0000256" key="4">
    <source>
        <dbReference type="ARBA" id="ARBA00022737"/>
    </source>
</evidence>
<evidence type="ECO:0000256" key="11">
    <source>
        <dbReference type="ARBA" id="ARBA00050894"/>
    </source>
</evidence>
<feature type="transmembrane region" description="Helical" evidence="12">
    <location>
        <begin position="751"/>
        <end position="778"/>
    </location>
</feature>
<keyword evidence="10" id="KW-0325">Glycoprotein</keyword>
<dbReference type="InterPro" id="IPR017871">
    <property type="entry name" value="ABC_transporter-like_CS"/>
</dbReference>
<dbReference type="CDD" id="cd03263">
    <property type="entry name" value="ABC_subfamily_A"/>
    <property type="match status" value="2"/>
</dbReference>
<dbReference type="PANTHER" id="PTHR19229:SF250">
    <property type="entry name" value="ABC TRANSPORTER DOMAIN-CONTAINING PROTEIN-RELATED"/>
    <property type="match status" value="1"/>
</dbReference>
<dbReference type="GO" id="GO:0005524">
    <property type="term" value="F:ATP binding"/>
    <property type="evidence" value="ECO:0007669"/>
    <property type="project" value="UniProtKB-KW"/>
</dbReference>
<evidence type="ECO:0000313" key="15">
    <source>
        <dbReference type="Proteomes" id="UP001162162"/>
    </source>
</evidence>
<feature type="domain" description="ABC transporter" evidence="13">
    <location>
        <begin position="988"/>
        <end position="1218"/>
    </location>
</feature>
<keyword evidence="15" id="KW-1185">Reference proteome</keyword>
<dbReference type="Pfam" id="PF23321">
    <property type="entry name" value="R1_ABCA1"/>
    <property type="match status" value="1"/>
</dbReference>
<feature type="transmembrane region" description="Helical" evidence="12">
    <location>
        <begin position="711"/>
        <end position="731"/>
    </location>
</feature>
<dbReference type="GO" id="GO:0005319">
    <property type="term" value="F:lipid transporter activity"/>
    <property type="evidence" value="ECO:0007669"/>
    <property type="project" value="TreeGrafter"/>
</dbReference>
<evidence type="ECO:0000256" key="2">
    <source>
        <dbReference type="ARBA" id="ARBA00022448"/>
    </source>
</evidence>
<keyword evidence="9 12" id="KW-0472">Membrane</keyword>
<dbReference type="InterPro" id="IPR027417">
    <property type="entry name" value="P-loop_NTPase"/>
</dbReference>
<dbReference type="FunFam" id="3.40.50.300:FF:000465">
    <property type="entry name" value="ATP-binding cassette, sub-family A (ABC1), member 3"/>
    <property type="match status" value="1"/>
</dbReference>
<dbReference type="FunFam" id="3.40.50.300:FF:000327">
    <property type="entry name" value="ATP-binding cassette sub-family A member 3"/>
    <property type="match status" value="1"/>
</dbReference>
<dbReference type="GO" id="GO:0140359">
    <property type="term" value="F:ABC-type transporter activity"/>
    <property type="evidence" value="ECO:0007669"/>
    <property type="project" value="InterPro"/>
</dbReference>
<evidence type="ECO:0000313" key="14">
    <source>
        <dbReference type="EMBL" id="KAJ8951645.1"/>
    </source>
</evidence>
<dbReference type="Pfam" id="PF12698">
    <property type="entry name" value="ABC2_membrane_3"/>
    <property type="match status" value="1"/>
</dbReference>
<keyword evidence="7 12" id="KW-1133">Transmembrane helix</keyword>
<organism evidence="14 15">
    <name type="scientific">Aromia moschata</name>
    <dbReference type="NCBI Taxonomy" id="1265417"/>
    <lineage>
        <taxon>Eukaryota</taxon>
        <taxon>Metazoa</taxon>
        <taxon>Ecdysozoa</taxon>
        <taxon>Arthropoda</taxon>
        <taxon>Hexapoda</taxon>
        <taxon>Insecta</taxon>
        <taxon>Pterygota</taxon>
        <taxon>Neoptera</taxon>
        <taxon>Endopterygota</taxon>
        <taxon>Coleoptera</taxon>
        <taxon>Polyphaga</taxon>
        <taxon>Cucujiformia</taxon>
        <taxon>Chrysomeloidea</taxon>
        <taxon>Cerambycidae</taxon>
        <taxon>Cerambycinae</taxon>
        <taxon>Callichromatini</taxon>
        <taxon>Aromia</taxon>
    </lineage>
</organism>
<evidence type="ECO:0000256" key="12">
    <source>
        <dbReference type="SAM" id="Phobius"/>
    </source>
</evidence>
<dbReference type="GO" id="GO:0012505">
    <property type="term" value="C:endomembrane system"/>
    <property type="evidence" value="ECO:0007669"/>
    <property type="project" value="UniProtKB-SubCell"/>
</dbReference>
<protein>
    <recommendedName>
        <fullName evidence="13">ABC transporter domain-containing protein</fullName>
    </recommendedName>
</protein>
<feature type="transmembrane region" description="Helical" evidence="12">
    <location>
        <begin position="855"/>
        <end position="873"/>
    </location>
</feature>
<evidence type="ECO:0000256" key="1">
    <source>
        <dbReference type="ARBA" id="ARBA00004127"/>
    </source>
</evidence>
<feature type="transmembrane region" description="Helical" evidence="12">
    <location>
        <begin position="6"/>
        <end position="23"/>
    </location>
</feature>
<keyword evidence="5" id="KW-0547">Nucleotide-binding</keyword>